<evidence type="ECO:0000313" key="3">
    <source>
        <dbReference type="Proteomes" id="UP000053424"/>
    </source>
</evidence>
<keyword evidence="3" id="KW-1185">Reference proteome</keyword>
<protein>
    <submittedName>
        <fullName evidence="2">Uncharacterized protein</fullName>
    </submittedName>
</protein>
<dbReference type="OrthoDB" id="3250044at2759"/>
<dbReference type="STRING" id="686832.A0A0C3C2A2"/>
<gene>
    <name evidence="2" type="ORF">M413DRAFT_30238</name>
</gene>
<dbReference type="HOGENOM" id="CLU_1928429_0_0_1"/>
<feature type="region of interest" description="Disordered" evidence="1">
    <location>
        <begin position="120"/>
        <end position="142"/>
    </location>
</feature>
<reference evidence="3" key="2">
    <citation type="submission" date="2015-01" db="EMBL/GenBank/DDBJ databases">
        <title>Evolutionary Origins and Diversification of the Mycorrhizal Mutualists.</title>
        <authorList>
            <consortium name="DOE Joint Genome Institute"/>
            <consortium name="Mycorrhizal Genomics Consortium"/>
            <person name="Kohler A."/>
            <person name="Kuo A."/>
            <person name="Nagy L.G."/>
            <person name="Floudas D."/>
            <person name="Copeland A."/>
            <person name="Barry K.W."/>
            <person name="Cichocki N."/>
            <person name="Veneault-Fourrey C."/>
            <person name="LaButti K."/>
            <person name="Lindquist E.A."/>
            <person name="Lipzen A."/>
            <person name="Lundell T."/>
            <person name="Morin E."/>
            <person name="Murat C."/>
            <person name="Riley R."/>
            <person name="Ohm R."/>
            <person name="Sun H."/>
            <person name="Tunlid A."/>
            <person name="Henrissat B."/>
            <person name="Grigoriev I.V."/>
            <person name="Hibbett D.S."/>
            <person name="Martin F."/>
        </authorList>
    </citation>
    <scope>NUCLEOTIDE SEQUENCE [LARGE SCALE GENOMIC DNA]</scope>
    <source>
        <strain evidence="3">h7</strain>
    </source>
</reference>
<feature type="compositionally biased region" description="Polar residues" evidence="1">
    <location>
        <begin position="130"/>
        <end position="142"/>
    </location>
</feature>
<sequence length="142" mass="16198">MRALARAPRIAGKPAEPVCLTEYPLQFCHSDIRCQNFFIHPDTLEVWLIDAEHINILPSPFASYALHAIPDSFIHVVAERINLERWPYLNVLIRAARLLQQSGNKSLGLDSNGEMLKRRRVKKRHANPEYQENVQTSASVVS</sequence>
<dbReference type="Proteomes" id="UP000053424">
    <property type="component" value="Unassembled WGS sequence"/>
</dbReference>
<dbReference type="AlphaFoldDB" id="A0A0C3C2A2"/>
<accession>A0A0C3C2A2</accession>
<evidence type="ECO:0000256" key="1">
    <source>
        <dbReference type="SAM" id="MobiDB-lite"/>
    </source>
</evidence>
<organism evidence="2 3">
    <name type="scientific">Hebeloma cylindrosporum</name>
    <dbReference type="NCBI Taxonomy" id="76867"/>
    <lineage>
        <taxon>Eukaryota</taxon>
        <taxon>Fungi</taxon>
        <taxon>Dikarya</taxon>
        <taxon>Basidiomycota</taxon>
        <taxon>Agaricomycotina</taxon>
        <taxon>Agaricomycetes</taxon>
        <taxon>Agaricomycetidae</taxon>
        <taxon>Agaricales</taxon>
        <taxon>Agaricineae</taxon>
        <taxon>Hymenogastraceae</taxon>
        <taxon>Hebeloma</taxon>
    </lineage>
</organism>
<reference evidence="2 3" key="1">
    <citation type="submission" date="2014-04" db="EMBL/GenBank/DDBJ databases">
        <authorList>
            <consortium name="DOE Joint Genome Institute"/>
            <person name="Kuo A."/>
            <person name="Gay G."/>
            <person name="Dore J."/>
            <person name="Kohler A."/>
            <person name="Nagy L.G."/>
            <person name="Floudas D."/>
            <person name="Copeland A."/>
            <person name="Barry K.W."/>
            <person name="Cichocki N."/>
            <person name="Veneault-Fourrey C."/>
            <person name="LaButti K."/>
            <person name="Lindquist E.A."/>
            <person name="Lipzen A."/>
            <person name="Lundell T."/>
            <person name="Morin E."/>
            <person name="Murat C."/>
            <person name="Sun H."/>
            <person name="Tunlid A."/>
            <person name="Henrissat B."/>
            <person name="Grigoriev I.V."/>
            <person name="Hibbett D.S."/>
            <person name="Martin F."/>
            <person name="Nordberg H.P."/>
            <person name="Cantor M.N."/>
            <person name="Hua S.X."/>
        </authorList>
    </citation>
    <scope>NUCLEOTIDE SEQUENCE [LARGE SCALE GENOMIC DNA]</scope>
    <source>
        <strain evidence="3">h7</strain>
    </source>
</reference>
<name>A0A0C3C2A2_HEBCY</name>
<dbReference type="EMBL" id="KN831791">
    <property type="protein sequence ID" value="KIM38414.1"/>
    <property type="molecule type" value="Genomic_DNA"/>
</dbReference>
<evidence type="ECO:0000313" key="2">
    <source>
        <dbReference type="EMBL" id="KIM38414.1"/>
    </source>
</evidence>
<proteinExistence type="predicted"/>